<dbReference type="EMBL" id="BLLF01000909">
    <property type="protein sequence ID" value="GFH15845.1"/>
    <property type="molecule type" value="Genomic_DNA"/>
</dbReference>
<protein>
    <submittedName>
        <fullName evidence="1">Uncharacterized protein</fullName>
    </submittedName>
</protein>
<dbReference type="Proteomes" id="UP000485058">
    <property type="component" value="Unassembled WGS sequence"/>
</dbReference>
<reference evidence="1 2" key="1">
    <citation type="submission" date="2020-02" db="EMBL/GenBank/DDBJ databases">
        <title>Draft genome sequence of Haematococcus lacustris strain NIES-144.</title>
        <authorList>
            <person name="Morimoto D."/>
            <person name="Nakagawa S."/>
            <person name="Yoshida T."/>
            <person name="Sawayama S."/>
        </authorList>
    </citation>
    <scope>NUCLEOTIDE SEQUENCE [LARGE SCALE GENOMIC DNA]</scope>
    <source>
        <strain evidence="1 2">NIES-144</strain>
    </source>
</reference>
<organism evidence="1 2">
    <name type="scientific">Haematococcus lacustris</name>
    <name type="common">Green alga</name>
    <name type="synonym">Haematococcus pluvialis</name>
    <dbReference type="NCBI Taxonomy" id="44745"/>
    <lineage>
        <taxon>Eukaryota</taxon>
        <taxon>Viridiplantae</taxon>
        <taxon>Chlorophyta</taxon>
        <taxon>core chlorophytes</taxon>
        <taxon>Chlorophyceae</taxon>
        <taxon>CS clade</taxon>
        <taxon>Chlamydomonadales</taxon>
        <taxon>Haematococcaceae</taxon>
        <taxon>Haematococcus</taxon>
    </lineage>
</organism>
<comment type="caution">
    <text evidence="1">The sequence shown here is derived from an EMBL/GenBank/DDBJ whole genome shotgun (WGS) entry which is preliminary data.</text>
</comment>
<keyword evidence="2" id="KW-1185">Reference proteome</keyword>
<name>A0A699Z2R9_HAELA</name>
<evidence type="ECO:0000313" key="2">
    <source>
        <dbReference type="Proteomes" id="UP000485058"/>
    </source>
</evidence>
<proteinExistence type="predicted"/>
<gene>
    <name evidence="1" type="ORF">HaLaN_12153</name>
</gene>
<accession>A0A699Z2R9</accession>
<dbReference type="AlphaFoldDB" id="A0A699Z2R9"/>
<sequence>MECLQEQRDVFDASGGRFTVDRQSDLELGLVVRSMYLQHAHHDVSIPVVEQHDAARV</sequence>
<evidence type="ECO:0000313" key="1">
    <source>
        <dbReference type="EMBL" id="GFH15845.1"/>
    </source>
</evidence>